<dbReference type="AlphaFoldDB" id="A0A1U7I4J2"/>
<reference evidence="2 3" key="1">
    <citation type="submission" date="2016-11" db="EMBL/GenBank/DDBJ databases">
        <title>Draft Genome Sequences of Nine Cyanobacterial Strains from Diverse Habitats.</title>
        <authorList>
            <person name="Zhu T."/>
            <person name="Hou S."/>
            <person name="Lu X."/>
            <person name="Hess W.R."/>
        </authorList>
    </citation>
    <scope>NUCLEOTIDE SEQUENCE [LARGE SCALE GENOMIC DNA]</scope>
    <source>
        <strain evidence="2 3">IAM M-71</strain>
    </source>
</reference>
<organism evidence="2 3">
    <name type="scientific">[Phormidium ambiguum] IAM M-71</name>
    <dbReference type="NCBI Taxonomy" id="454136"/>
    <lineage>
        <taxon>Bacteria</taxon>
        <taxon>Bacillati</taxon>
        <taxon>Cyanobacteriota</taxon>
        <taxon>Cyanophyceae</taxon>
        <taxon>Oscillatoriophycideae</taxon>
        <taxon>Aerosakkonematales</taxon>
        <taxon>Aerosakkonemataceae</taxon>
        <taxon>Floridanema</taxon>
    </lineage>
</organism>
<dbReference type="Proteomes" id="UP000185860">
    <property type="component" value="Unassembled WGS sequence"/>
</dbReference>
<evidence type="ECO:0000313" key="3">
    <source>
        <dbReference type="Proteomes" id="UP000185860"/>
    </source>
</evidence>
<sequence>MKKRLIVCCDGTWQKLTSPYPTNVVKITQAIKPSCSKGIPQILYYDEGVGSGNIAGKLLAKADKILGGAFGIGIDNNIEDAYRFLSLNYEPGDQIYLFGFSRGAYTVRSLAGLIRSAGGLLPLQNMREVHFVYELYRDRTLTLEEKALFRRLPIPYEYKEDKDKVKECRNKAHEIYSDRTQFSLEEVQGRRTNNPKADKDLTQKQQKVQQLLAAYGLKERDDDKIRQKVPKITCLGCWDTVGSLGVPRIVPFLSNWINKKYAFYDYELSSIIQYALHAVSIDEIRQVFDVTPMQRNEDDKQPLHQVWFPGAHGCIGGGDVQERALSDAALEWMMDRIEHPESGYELGLEFDRNQIEDPLKPEYKHPFNNRPKIFYRILGVIDRKIPPEMKVASQDKILDLLHESTKKRWRDCPDYRPNSLKKYEQELNSWGQNNH</sequence>
<dbReference type="OrthoDB" id="4378831at2"/>
<proteinExistence type="predicted"/>
<gene>
    <name evidence="2" type="ORF">NIES2119_29625</name>
</gene>
<name>A0A1U7I4J2_9CYAN</name>
<dbReference type="PANTHER" id="PTHR33840">
    <property type="match status" value="1"/>
</dbReference>
<dbReference type="InterPro" id="IPR018712">
    <property type="entry name" value="Tle1-like_cat"/>
</dbReference>
<evidence type="ECO:0000313" key="2">
    <source>
        <dbReference type="EMBL" id="OKH31048.1"/>
    </source>
</evidence>
<evidence type="ECO:0000259" key="1">
    <source>
        <dbReference type="Pfam" id="PF09994"/>
    </source>
</evidence>
<accession>A0A1U7I4J2</accession>
<feature type="domain" description="T6SS Phospholipase effector Tle1-like catalytic" evidence="1">
    <location>
        <begin position="3"/>
        <end position="335"/>
    </location>
</feature>
<protein>
    <recommendedName>
        <fullName evidence="1">T6SS Phospholipase effector Tle1-like catalytic domain-containing protein</fullName>
    </recommendedName>
</protein>
<dbReference type="RefSeq" id="WP_073597080.1">
    <property type="nucleotide sequence ID" value="NZ_MRCE01000055.1"/>
</dbReference>
<dbReference type="EMBL" id="MRCE01000055">
    <property type="protein sequence ID" value="OKH31048.1"/>
    <property type="molecule type" value="Genomic_DNA"/>
</dbReference>
<dbReference type="STRING" id="454136.NIES2119_29625"/>
<comment type="caution">
    <text evidence="2">The sequence shown here is derived from an EMBL/GenBank/DDBJ whole genome shotgun (WGS) entry which is preliminary data.</text>
</comment>
<dbReference type="PANTHER" id="PTHR33840:SF1">
    <property type="entry name" value="TLE1 PHOSPHOLIPASE DOMAIN-CONTAINING PROTEIN"/>
    <property type="match status" value="1"/>
</dbReference>
<dbReference type="Pfam" id="PF09994">
    <property type="entry name" value="T6SS_Tle1-like_cat"/>
    <property type="match status" value="1"/>
</dbReference>